<proteinExistence type="predicted"/>
<dbReference type="PANTHER" id="PTHR43064:SF1">
    <property type="entry name" value="SLL1489 PROTEIN"/>
    <property type="match status" value="1"/>
</dbReference>
<name>A0ABV7I7I6_9HYPH</name>
<dbReference type="Pfam" id="PF00731">
    <property type="entry name" value="AIRC"/>
    <property type="match status" value="1"/>
</dbReference>
<comment type="caution">
    <text evidence="2">The sequence shown here is derived from an EMBL/GenBank/DDBJ whole genome shotgun (WGS) entry which is preliminary data.</text>
</comment>
<accession>A0ABV7I7I6</accession>
<gene>
    <name evidence="2" type="primary">larB</name>
    <name evidence="2" type="ORF">ACFOHV_21240</name>
</gene>
<dbReference type="Gene3D" id="3.40.50.1970">
    <property type="match status" value="1"/>
</dbReference>
<evidence type="ECO:0000259" key="1">
    <source>
        <dbReference type="SMART" id="SM01001"/>
    </source>
</evidence>
<reference evidence="3" key="1">
    <citation type="journal article" date="2019" name="Int. J. Syst. Evol. Microbiol.">
        <title>The Global Catalogue of Microorganisms (GCM) 10K type strain sequencing project: providing services to taxonomists for standard genome sequencing and annotation.</title>
        <authorList>
            <consortium name="The Broad Institute Genomics Platform"/>
            <consortium name="The Broad Institute Genome Sequencing Center for Infectious Disease"/>
            <person name="Wu L."/>
            <person name="Ma J."/>
        </authorList>
    </citation>
    <scope>NUCLEOTIDE SEQUENCE [LARGE SCALE GENOMIC DNA]</scope>
    <source>
        <strain evidence="3">KCTC 52231</strain>
    </source>
</reference>
<dbReference type="InterPro" id="IPR000031">
    <property type="entry name" value="PurE_dom"/>
</dbReference>
<dbReference type="InterPro" id="IPR039476">
    <property type="entry name" value="P2CMN_synthase_LarB"/>
</dbReference>
<dbReference type="NCBIfam" id="NF033503">
    <property type="entry name" value="LarB"/>
    <property type="match status" value="1"/>
</dbReference>
<protein>
    <submittedName>
        <fullName evidence="2">Nickel pincer cofactor biosynthesis protein LarB</fullName>
    </submittedName>
</protein>
<dbReference type="SUPFAM" id="SSF52255">
    <property type="entry name" value="N5-CAIR mutase (phosphoribosylaminoimidazole carboxylase, PurE)"/>
    <property type="match status" value="1"/>
</dbReference>
<keyword evidence="3" id="KW-1185">Reference proteome</keyword>
<dbReference type="Proteomes" id="UP001595647">
    <property type="component" value="Unassembled WGS sequence"/>
</dbReference>
<dbReference type="EMBL" id="JBHRTG010000019">
    <property type="protein sequence ID" value="MFC3165813.1"/>
    <property type="molecule type" value="Genomic_DNA"/>
</dbReference>
<evidence type="ECO:0000313" key="2">
    <source>
        <dbReference type="EMBL" id="MFC3165813.1"/>
    </source>
</evidence>
<evidence type="ECO:0000313" key="3">
    <source>
        <dbReference type="Proteomes" id="UP001595647"/>
    </source>
</evidence>
<dbReference type="PANTHER" id="PTHR43064">
    <property type="entry name" value="PHOSPHORIBOSYLAMINOIMIDAZOLE CARBOXYLASE-RELATED"/>
    <property type="match status" value="1"/>
</dbReference>
<organism evidence="2 3">
    <name type="scientific">Ciceribacter thiooxidans</name>
    <dbReference type="NCBI Taxonomy" id="1969821"/>
    <lineage>
        <taxon>Bacteria</taxon>
        <taxon>Pseudomonadati</taxon>
        <taxon>Pseudomonadota</taxon>
        <taxon>Alphaproteobacteria</taxon>
        <taxon>Hyphomicrobiales</taxon>
        <taxon>Rhizobiaceae</taxon>
        <taxon>Ciceribacter</taxon>
    </lineage>
</organism>
<sequence>MSEEVRLDFQRPERVGFDEAILCARKSDAQLATIMDHVLERGTRCLLTRLEAEVFGRIAPAYLERLDYDPISRTAYLNWNPPAEQEAPQIAVISAGTSDMPQAAEAIRTLTYLGAPTKQFIDIGVAGLWRLLERVEELRTFPVMVAVAGMDGALPSVLGGLVPGLIICLPTSTGYGVSNGGETALHAALASCAPGLTVVNIDNGYGAACAAFRALNMIRQAAVQEREVRSHAWPFR</sequence>
<dbReference type="SMART" id="SM01001">
    <property type="entry name" value="AIRC"/>
    <property type="match status" value="1"/>
</dbReference>
<dbReference type="RefSeq" id="WP_182308386.1">
    <property type="nucleotide sequence ID" value="NZ_CP059897.1"/>
</dbReference>
<feature type="domain" description="PurE" evidence="1">
    <location>
        <begin position="88"/>
        <end position="220"/>
    </location>
</feature>